<feature type="domain" description="Transposase IS701-like DDE" evidence="1">
    <location>
        <begin position="13"/>
        <end position="111"/>
    </location>
</feature>
<dbReference type="EMBL" id="BOMN01000087">
    <property type="protein sequence ID" value="GIE23030.1"/>
    <property type="molecule type" value="Genomic_DNA"/>
</dbReference>
<dbReference type="InterPro" id="IPR038721">
    <property type="entry name" value="IS701-like_DDE_dom"/>
</dbReference>
<evidence type="ECO:0000313" key="3">
    <source>
        <dbReference type="Proteomes" id="UP000603200"/>
    </source>
</evidence>
<comment type="caution">
    <text evidence="2">The sequence shown here is derived from an EMBL/GenBank/DDBJ whole genome shotgun (WGS) entry which is preliminary data.</text>
</comment>
<protein>
    <recommendedName>
        <fullName evidence="1">Transposase IS701-like DDE domain-containing protein</fullName>
    </recommendedName>
</protein>
<name>A0ABQ3ZWR1_9ACTN</name>
<evidence type="ECO:0000259" key="1">
    <source>
        <dbReference type="Pfam" id="PF13546"/>
    </source>
</evidence>
<proteinExistence type="predicted"/>
<keyword evidence="3" id="KW-1185">Reference proteome</keyword>
<dbReference type="Pfam" id="PF13546">
    <property type="entry name" value="DDE_5"/>
    <property type="match status" value="1"/>
</dbReference>
<sequence>MIPGWPYSFIAALETGRTSWTVLLDAGYEAPRIAWLLRDLPVEIRGRMRSDRVLRRATLPRVYQALGGRPARHGGEFVFGDPATWDVEHAVTRTNTRLYGQARAQAWDGCTRGCPAAPPG</sequence>
<organism evidence="2 3">
    <name type="scientific">Winogradskya humida</name>
    <dbReference type="NCBI Taxonomy" id="113566"/>
    <lineage>
        <taxon>Bacteria</taxon>
        <taxon>Bacillati</taxon>
        <taxon>Actinomycetota</taxon>
        <taxon>Actinomycetes</taxon>
        <taxon>Micromonosporales</taxon>
        <taxon>Micromonosporaceae</taxon>
        <taxon>Winogradskya</taxon>
    </lineage>
</organism>
<accession>A0ABQ3ZWR1</accession>
<reference evidence="2 3" key="1">
    <citation type="submission" date="2021-01" db="EMBL/GenBank/DDBJ databases">
        <title>Whole genome shotgun sequence of Actinoplanes humidus NBRC 14915.</title>
        <authorList>
            <person name="Komaki H."/>
            <person name="Tamura T."/>
        </authorList>
    </citation>
    <scope>NUCLEOTIDE SEQUENCE [LARGE SCALE GENOMIC DNA]</scope>
    <source>
        <strain evidence="2 3">NBRC 14915</strain>
    </source>
</reference>
<evidence type="ECO:0000313" key="2">
    <source>
        <dbReference type="EMBL" id="GIE23030.1"/>
    </source>
</evidence>
<dbReference type="Proteomes" id="UP000603200">
    <property type="component" value="Unassembled WGS sequence"/>
</dbReference>
<gene>
    <name evidence="2" type="ORF">Ahu01nite_061320</name>
</gene>